<dbReference type="OMA" id="VAMARWW"/>
<dbReference type="InterPro" id="IPR012337">
    <property type="entry name" value="RNaseH-like_sf"/>
</dbReference>
<dbReference type="InterPro" id="IPR007021">
    <property type="entry name" value="DUF659"/>
</dbReference>
<dbReference type="AlphaFoldDB" id="V7BEN3"/>
<organism evidence="7 8">
    <name type="scientific">Phaseolus vulgaris</name>
    <name type="common">Kidney bean</name>
    <name type="synonym">French bean</name>
    <dbReference type="NCBI Taxonomy" id="3885"/>
    <lineage>
        <taxon>Eukaryota</taxon>
        <taxon>Viridiplantae</taxon>
        <taxon>Streptophyta</taxon>
        <taxon>Embryophyta</taxon>
        <taxon>Tracheophyta</taxon>
        <taxon>Spermatophyta</taxon>
        <taxon>Magnoliopsida</taxon>
        <taxon>eudicotyledons</taxon>
        <taxon>Gunneridae</taxon>
        <taxon>Pentapetalae</taxon>
        <taxon>rosids</taxon>
        <taxon>fabids</taxon>
        <taxon>Fabales</taxon>
        <taxon>Fabaceae</taxon>
        <taxon>Papilionoideae</taxon>
        <taxon>50 kb inversion clade</taxon>
        <taxon>NPAAA clade</taxon>
        <taxon>indigoferoid/millettioid clade</taxon>
        <taxon>Phaseoleae</taxon>
        <taxon>Phaseolus</taxon>
    </lineage>
</organism>
<dbReference type="GO" id="GO:0003677">
    <property type="term" value="F:DNA binding"/>
    <property type="evidence" value="ECO:0007669"/>
    <property type="project" value="InterPro"/>
</dbReference>
<dbReference type="PANTHER" id="PTHR32166:SF122">
    <property type="entry name" value="OS09G0499600 PROTEIN"/>
    <property type="match status" value="1"/>
</dbReference>
<dbReference type="GO" id="GO:0008270">
    <property type="term" value="F:zinc ion binding"/>
    <property type="evidence" value="ECO:0007669"/>
    <property type="project" value="UniProtKB-KW"/>
</dbReference>
<evidence type="ECO:0000259" key="6">
    <source>
        <dbReference type="PROSITE" id="PS50808"/>
    </source>
</evidence>
<evidence type="ECO:0000256" key="5">
    <source>
        <dbReference type="SAM" id="MobiDB-lite"/>
    </source>
</evidence>
<keyword evidence="8" id="KW-1185">Reference proteome</keyword>
<evidence type="ECO:0000313" key="7">
    <source>
        <dbReference type="EMBL" id="ESW16282.1"/>
    </source>
</evidence>
<dbReference type="PROSITE" id="PS50808">
    <property type="entry name" value="ZF_BED"/>
    <property type="match status" value="1"/>
</dbReference>
<protein>
    <recommendedName>
        <fullName evidence="6">BED-type domain-containing protein</fullName>
    </recommendedName>
</protein>
<reference evidence="8" key="1">
    <citation type="journal article" date="2014" name="Nat. Genet.">
        <title>A reference genome for common bean and genome-wide analysis of dual domestications.</title>
        <authorList>
            <person name="Schmutz J."/>
            <person name="McClean P.E."/>
            <person name="Mamidi S."/>
            <person name="Wu G.A."/>
            <person name="Cannon S.B."/>
            <person name="Grimwood J."/>
            <person name="Jenkins J."/>
            <person name="Shu S."/>
            <person name="Song Q."/>
            <person name="Chavarro C."/>
            <person name="Torres-Torres M."/>
            <person name="Geffroy V."/>
            <person name="Moghaddam S.M."/>
            <person name="Gao D."/>
            <person name="Abernathy B."/>
            <person name="Barry K."/>
            <person name="Blair M."/>
            <person name="Brick M.A."/>
            <person name="Chovatia M."/>
            <person name="Gepts P."/>
            <person name="Goodstein D.M."/>
            <person name="Gonzales M."/>
            <person name="Hellsten U."/>
            <person name="Hyten D.L."/>
            <person name="Jia G."/>
            <person name="Kelly J.D."/>
            <person name="Kudrna D."/>
            <person name="Lee R."/>
            <person name="Richard M.M."/>
            <person name="Miklas P.N."/>
            <person name="Osorno J.M."/>
            <person name="Rodrigues J."/>
            <person name="Thareau V."/>
            <person name="Urrea C.A."/>
            <person name="Wang M."/>
            <person name="Yu Y."/>
            <person name="Zhang M."/>
            <person name="Wing R.A."/>
            <person name="Cregan P.B."/>
            <person name="Rokhsar D.S."/>
            <person name="Jackson S.A."/>
        </authorList>
    </citation>
    <scope>NUCLEOTIDE SEQUENCE [LARGE SCALE GENOMIC DNA]</scope>
    <source>
        <strain evidence="8">cv. G19833</strain>
    </source>
</reference>
<dbReference type="SUPFAM" id="SSF53098">
    <property type="entry name" value="Ribonuclease H-like"/>
    <property type="match status" value="1"/>
</dbReference>
<evidence type="ECO:0000256" key="3">
    <source>
        <dbReference type="ARBA" id="ARBA00022833"/>
    </source>
</evidence>
<feature type="compositionally biased region" description="Basic and acidic residues" evidence="5">
    <location>
        <begin position="92"/>
        <end position="105"/>
    </location>
</feature>
<proteinExistence type="predicted"/>
<dbReference type="Pfam" id="PF02892">
    <property type="entry name" value="zf-BED"/>
    <property type="match status" value="1"/>
</dbReference>
<dbReference type="Gramene" id="ESW16282">
    <property type="protein sequence ID" value="ESW16282"/>
    <property type="gene ID" value="PHAVU_007G143700g"/>
</dbReference>
<keyword evidence="3" id="KW-0862">Zinc</keyword>
<keyword evidence="1" id="KW-0479">Metal-binding</keyword>
<evidence type="ECO:0000256" key="2">
    <source>
        <dbReference type="ARBA" id="ARBA00022771"/>
    </source>
</evidence>
<dbReference type="eggNOG" id="ENOG502QUNQ">
    <property type="taxonomic scope" value="Eukaryota"/>
</dbReference>
<evidence type="ECO:0000256" key="1">
    <source>
        <dbReference type="ARBA" id="ARBA00022723"/>
    </source>
</evidence>
<name>V7BEN3_PHAVU</name>
<dbReference type="OrthoDB" id="1741262at2759"/>
<dbReference type="InterPro" id="IPR003656">
    <property type="entry name" value="Znf_BED"/>
</dbReference>
<dbReference type="PANTHER" id="PTHR32166">
    <property type="entry name" value="OSJNBA0013A04.12 PROTEIN"/>
    <property type="match status" value="1"/>
</dbReference>
<feature type="domain" description="BED-type" evidence="6">
    <location>
        <begin position="4"/>
        <end position="60"/>
    </location>
</feature>
<dbReference type="STRING" id="3885.V7BEN3"/>
<gene>
    <name evidence="7" type="ORF">PHAVU_007G143700g</name>
</gene>
<sequence length="602" mass="69307">MASGRTDPAWKHCVSVDGKTWKLKCKYCEKVLTEGVYRLKHHLAGTSKDVGACVSVPEDVRKPMLDTVLNLQRSLLRKSTSIEESNIGQTEESSRKRSSGEEIRDSSNIFKRKGTQSTINAIFKKNDKEDACQEMARFFYNNVIPFNVGNNEEFKRMVELIGRHGLRLKPPSYHEIRIVEEHKLVWKKTGCTIMTNGWTDRKRRTILNFLVNSLRGSVFLKSIDASNVCKIAEKIFKTIDDIVEEVGENNVIQVVIDIVAIYKAVGELLMQKRKKLYWNPCAAHCIDLMWEDFEKKIPLHHDTIAIGKKITTYIYSRTGLISLLHKYSEGKDLIRAANTHGGLVKNLILDKGLWKNILNCLRDALPLIKVLRMVDSDEKPAMGFIYEEMDIAKEKLQNLFNGVSKSYTPLWEIIDHRWDNQLHRSLHAAGYYLNPVLHYHPYFKVDYEVKRGLYECLERLVGDLDVMGKIDLQLESFKTNCMVHTKKRNRLYQMTMNDVVFVMTNSRLTKKKDVRKTKEYTIDDLSSDDEWTVEENETLYGLDDDILLEVGEDDVSRGATNDLEVPPIDGDLEVPPIDDNENEDLLEDQDDYSMISVNDLIG</sequence>
<dbReference type="Proteomes" id="UP000000226">
    <property type="component" value="Chromosome 7"/>
</dbReference>
<accession>V7BEN3</accession>
<dbReference type="Pfam" id="PF04937">
    <property type="entry name" value="DUF659"/>
    <property type="match status" value="1"/>
</dbReference>
<dbReference type="EMBL" id="CM002294">
    <property type="protein sequence ID" value="ESW16282.1"/>
    <property type="molecule type" value="Genomic_DNA"/>
</dbReference>
<keyword evidence="2 4" id="KW-0863">Zinc-finger</keyword>
<feature type="region of interest" description="Disordered" evidence="5">
    <location>
        <begin position="82"/>
        <end position="109"/>
    </location>
</feature>
<evidence type="ECO:0000313" key="8">
    <source>
        <dbReference type="Proteomes" id="UP000000226"/>
    </source>
</evidence>
<evidence type="ECO:0000256" key="4">
    <source>
        <dbReference type="PROSITE-ProRule" id="PRU00027"/>
    </source>
</evidence>